<keyword evidence="2" id="KW-1185">Reference proteome</keyword>
<dbReference type="Pfam" id="PF10094">
    <property type="entry name" value="DUF2332"/>
    <property type="match status" value="1"/>
</dbReference>
<dbReference type="InterPro" id="IPR011200">
    <property type="entry name" value="UCP012608"/>
</dbReference>
<dbReference type="RefSeq" id="WP_071617611.1">
    <property type="nucleotide sequence ID" value="NZ_MINN01000074.1"/>
</dbReference>
<dbReference type="OrthoDB" id="9789360at2"/>
<protein>
    <recommendedName>
        <fullName evidence="3">DUF2332 domain-containing protein</fullName>
    </recommendedName>
</protein>
<proteinExistence type="predicted"/>
<dbReference type="Proteomes" id="UP000182062">
    <property type="component" value="Unassembled WGS sequence"/>
</dbReference>
<sequence>MNKQGISQRFKTFAEKECKDSSPLYEYLSLKIAADDELLELCTYCRDGQPVPNLFLGGVHFLLMKDSSHHLRNYYPSIVQDPLPVIDSFHHFKQFCLFNKHQLIHILQTKLVQTNEVRRCAYLYPAFCYMHELTNKPLALLEIGTSAGLQLGWDQYRYQYTNEDGAYGNDTTSILICSEVKGNHLPVLHPEPPPVTSRTGYDLHINHKEDHPWLLALIWPEHEQRRNLFTAAAESIKEVDIDFIEGDGIEHFPGKVKEIPYNEVICIFHTHVANQIPESAKKVLQDKIKEIGRHRDIFHLYNNMWDRKLHLDCYINGKEDCHVIGDTDGHGRWFEWNLLQEKSIT</sequence>
<evidence type="ECO:0008006" key="3">
    <source>
        <dbReference type="Google" id="ProtNLM"/>
    </source>
</evidence>
<dbReference type="AlphaFoldDB" id="A0A1J6W2Y4"/>
<organism evidence="1 2">
    <name type="scientific">Rossellomorea aquimaris</name>
    <dbReference type="NCBI Taxonomy" id="189382"/>
    <lineage>
        <taxon>Bacteria</taxon>
        <taxon>Bacillati</taxon>
        <taxon>Bacillota</taxon>
        <taxon>Bacilli</taxon>
        <taxon>Bacillales</taxon>
        <taxon>Bacillaceae</taxon>
        <taxon>Rossellomorea</taxon>
    </lineage>
</organism>
<reference evidence="1 2" key="1">
    <citation type="submission" date="2016-09" db="EMBL/GenBank/DDBJ databases">
        <title>Bacillus aquimaris SAMM genome sequence reveals colonization and biosurfactant production capacities.</title>
        <authorList>
            <person name="Waghmode S.R."/>
            <person name="Suryavanshi M.V."/>
        </authorList>
    </citation>
    <scope>NUCLEOTIDE SEQUENCE [LARGE SCALE GENOMIC DNA]</scope>
    <source>
        <strain evidence="1 2">SAMM</strain>
    </source>
</reference>
<dbReference type="PIRSF" id="PIRSF012608">
    <property type="entry name" value="UCP012608"/>
    <property type="match status" value="1"/>
</dbReference>
<dbReference type="EMBL" id="MINN01000074">
    <property type="protein sequence ID" value="OIU71946.1"/>
    <property type="molecule type" value="Genomic_DNA"/>
</dbReference>
<evidence type="ECO:0000313" key="1">
    <source>
        <dbReference type="EMBL" id="OIU71946.1"/>
    </source>
</evidence>
<evidence type="ECO:0000313" key="2">
    <source>
        <dbReference type="Proteomes" id="UP000182062"/>
    </source>
</evidence>
<accession>A0A1J6W2Y4</accession>
<comment type="caution">
    <text evidence="1">The sequence shown here is derived from an EMBL/GenBank/DDBJ whole genome shotgun (WGS) entry which is preliminary data.</text>
</comment>
<gene>
    <name evidence="1" type="ORF">BHE18_04690</name>
</gene>
<name>A0A1J6W2Y4_9BACI</name>